<sequence length="81" mass="9216">MQNVTAICYFFTLLFYGMGYFKTLVIRNAVPEPITTYDYTISISMATIYFVLAILFAVIGSLFLYVTNNRGMTSDRRGNNS</sequence>
<keyword evidence="3" id="KW-1185">Reference proteome</keyword>
<dbReference type="RefSeq" id="WP_092333770.1">
    <property type="nucleotide sequence ID" value="NZ_FNCP01000013.1"/>
</dbReference>
<organism evidence="2 3">
    <name type="scientific">Desulfosporosinus hippei DSM 8344</name>
    <dbReference type="NCBI Taxonomy" id="1121419"/>
    <lineage>
        <taxon>Bacteria</taxon>
        <taxon>Bacillati</taxon>
        <taxon>Bacillota</taxon>
        <taxon>Clostridia</taxon>
        <taxon>Eubacteriales</taxon>
        <taxon>Desulfitobacteriaceae</taxon>
        <taxon>Desulfosporosinus</taxon>
    </lineage>
</organism>
<keyword evidence="1" id="KW-1133">Transmembrane helix</keyword>
<protein>
    <submittedName>
        <fullName evidence="2">Uncharacterized protein</fullName>
    </submittedName>
</protein>
<accession>A0A1G8CKC7</accession>
<dbReference type="AlphaFoldDB" id="A0A1G8CKC7"/>
<dbReference type="OrthoDB" id="1799043at2"/>
<name>A0A1G8CKC7_9FIRM</name>
<keyword evidence="1" id="KW-0472">Membrane</keyword>
<dbReference type="Proteomes" id="UP000198656">
    <property type="component" value="Unassembled WGS sequence"/>
</dbReference>
<proteinExistence type="predicted"/>
<dbReference type="EMBL" id="FNCP01000013">
    <property type="protein sequence ID" value="SDH45360.1"/>
    <property type="molecule type" value="Genomic_DNA"/>
</dbReference>
<reference evidence="3" key="1">
    <citation type="submission" date="2016-10" db="EMBL/GenBank/DDBJ databases">
        <authorList>
            <person name="Varghese N."/>
            <person name="Submissions S."/>
        </authorList>
    </citation>
    <scope>NUCLEOTIDE SEQUENCE [LARGE SCALE GENOMIC DNA]</scope>
    <source>
        <strain evidence="3">DSM 8344</strain>
    </source>
</reference>
<feature type="transmembrane region" description="Helical" evidence="1">
    <location>
        <begin position="46"/>
        <end position="67"/>
    </location>
</feature>
<keyword evidence="1" id="KW-0812">Transmembrane</keyword>
<evidence type="ECO:0000313" key="3">
    <source>
        <dbReference type="Proteomes" id="UP000198656"/>
    </source>
</evidence>
<feature type="transmembrane region" description="Helical" evidence="1">
    <location>
        <begin position="7"/>
        <end position="26"/>
    </location>
</feature>
<dbReference type="STRING" id="1121419.SAMN05443529_113113"/>
<gene>
    <name evidence="2" type="ORF">SAMN05443529_113113</name>
</gene>
<evidence type="ECO:0000313" key="2">
    <source>
        <dbReference type="EMBL" id="SDH45360.1"/>
    </source>
</evidence>
<evidence type="ECO:0000256" key="1">
    <source>
        <dbReference type="SAM" id="Phobius"/>
    </source>
</evidence>